<dbReference type="VEuPathDB" id="FungiDB:PSHT_11777"/>
<sequence length="98" mass="10985">HAKTYSAHEALTVCKLLVDSPGFIPHFETTKLLGRSVVEEMIALNFLHYRSSAEFFRDLLPSPRVPVLTAPSEPARLAMQELVIKHAHLLNAQPPEEN</sequence>
<gene>
    <name evidence="1" type="ORF">PSTT_13675</name>
</gene>
<dbReference type="OrthoDB" id="10435450at2759"/>
<evidence type="ECO:0000313" key="1">
    <source>
        <dbReference type="EMBL" id="POV99606.1"/>
    </source>
</evidence>
<dbReference type="Proteomes" id="UP000239156">
    <property type="component" value="Unassembled WGS sequence"/>
</dbReference>
<dbReference type="EMBL" id="PKSL01000197">
    <property type="protein sequence ID" value="POV99606.1"/>
    <property type="molecule type" value="Genomic_DNA"/>
</dbReference>
<comment type="caution">
    <text evidence="1">The sequence shown here is derived from an EMBL/GenBank/DDBJ whole genome shotgun (WGS) entry which is preliminary data.</text>
</comment>
<reference evidence="1" key="1">
    <citation type="submission" date="2017-12" db="EMBL/GenBank/DDBJ databases">
        <title>Gene loss provides genomic basis for host adaptation in cereal stripe rust fungi.</title>
        <authorList>
            <person name="Xia C."/>
        </authorList>
    </citation>
    <scope>NUCLEOTIDE SEQUENCE [LARGE SCALE GENOMIC DNA]</scope>
    <source>
        <strain evidence="1">93-210</strain>
    </source>
</reference>
<dbReference type="AlphaFoldDB" id="A0A2S4UQU5"/>
<organism evidence="1 2">
    <name type="scientific">Puccinia striiformis</name>
    <dbReference type="NCBI Taxonomy" id="27350"/>
    <lineage>
        <taxon>Eukaryota</taxon>
        <taxon>Fungi</taxon>
        <taxon>Dikarya</taxon>
        <taxon>Basidiomycota</taxon>
        <taxon>Pucciniomycotina</taxon>
        <taxon>Pucciniomycetes</taxon>
        <taxon>Pucciniales</taxon>
        <taxon>Pucciniaceae</taxon>
        <taxon>Puccinia</taxon>
    </lineage>
</organism>
<accession>A0A2S4UQU5</accession>
<proteinExistence type="predicted"/>
<feature type="non-terminal residue" evidence="1">
    <location>
        <position position="1"/>
    </location>
</feature>
<evidence type="ECO:0000313" key="2">
    <source>
        <dbReference type="Proteomes" id="UP000239156"/>
    </source>
</evidence>
<protein>
    <submittedName>
        <fullName evidence="1">Uncharacterized protein</fullName>
    </submittedName>
</protein>
<name>A0A2S4UQU5_9BASI</name>
<dbReference type="VEuPathDB" id="FungiDB:PSTT_13675"/>
<keyword evidence="2" id="KW-1185">Reference proteome</keyword>